<accession>A0A9J6D4G1</accession>
<organism evidence="15 16">
    <name type="scientific">Rhipicephalus microplus</name>
    <name type="common">Cattle tick</name>
    <name type="synonym">Boophilus microplus</name>
    <dbReference type="NCBI Taxonomy" id="6941"/>
    <lineage>
        <taxon>Eukaryota</taxon>
        <taxon>Metazoa</taxon>
        <taxon>Ecdysozoa</taxon>
        <taxon>Arthropoda</taxon>
        <taxon>Chelicerata</taxon>
        <taxon>Arachnida</taxon>
        <taxon>Acari</taxon>
        <taxon>Parasitiformes</taxon>
        <taxon>Ixodida</taxon>
        <taxon>Ixodoidea</taxon>
        <taxon>Ixodidae</taxon>
        <taxon>Rhipicephalinae</taxon>
        <taxon>Rhipicephalus</taxon>
        <taxon>Boophilus</taxon>
    </lineage>
</organism>
<dbReference type="PANTHER" id="PTHR24302:SF15">
    <property type="entry name" value="FATTY-ACID PEROXYGENASE"/>
    <property type="match status" value="1"/>
</dbReference>
<keyword evidence="7" id="KW-0256">Endoplasmic reticulum</keyword>
<dbReference type="InterPro" id="IPR036396">
    <property type="entry name" value="Cyt_P450_sf"/>
</dbReference>
<evidence type="ECO:0000313" key="16">
    <source>
        <dbReference type="Proteomes" id="UP000821866"/>
    </source>
</evidence>
<dbReference type="InterPro" id="IPR001128">
    <property type="entry name" value="Cyt_P450"/>
</dbReference>
<dbReference type="VEuPathDB" id="VectorBase:LOC119178335"/>
<reference evidence="15" key="1">
    <citation type="journal article" date="2020" name="Cell">
        <title>Large-Scale Comparative Analyses of Tick Genomes Elucidate Their Genetic Diversity and Vector Capacities.</title>
        <authorList>
            <consortium name="Tick Genome and Microbiome Consortium (TIGMIC)"/>
            <person name="Jia N."/>
            <person name="Wang J."/>
            <person name="Shi W."/>
            <person name="Du L."/>
            <person name="Sun Y."/>
            <person name="Zhan W."/>
            <person name="Jiang J.F."/>
            <person name="Wang Q."/>
            <person name="Zhang B."/>
            <person name="Ji P."/>
            <person name="Bell-Sakyi L."/>
            <person name="Cui X.M."/>
            <person name="Yuan T.T."/>
            <person name="Jiang B.G."/>
            <person name="Yang W.F."/>
            <person name="Lam T.T."/>
            <person name="Chang Q.C."/>
            <person name="Ding S.J."/>
            <person name="Wang X.J."/>
            <person name="Zhu J.G."/>
            <person name="Ruan X.D."/>
            <person name="Zhao L."/>
            <person name="Wei J.T."/>
            <person name="Ye R.Z."/>
            <person name="Que T.C."/>
            <person name="Du C.H."/>
            <person name="Zhou Y.H."/>
            <person name="Cheng J.X."/>
            <person name="Dai P.F."/>
            <person name="Guo W.B."/>
            <person name="Han X.H."/>
            <person name="Huang E.J."/>
            <person name="Li L.F."/>
            <person name="Wei W."/>
            <person name="Gao Y.C."/>
            <person name="Liu J.Z."/>
            <person name="Shao H.Z."/>
            <person name="Wang X."/>
            <person name="Wang C.C."/>
            <person name="Yang T.C."/>
            <person name="Huo Q.B."/>
            <person name="Li W."/>
            <person name="Chen H.Y."/>
            <person name="Chen S.E."/>
            <person name="Zhou L.G."/>
            <person name="Ni X.B."/>
            <person name="Tian J.H."/>
            <person name="Sheng Y."/>
            <person name="Liu T."/>
            <person name="Pan Y.S."/>
            <person name="Xia L.Y."/>
            <person name="Li J."/>
            <person name="Zhao F."/>
            <person name="Cao W.C."/>
        </authorList>
    </citation>
    <scope>NUCLEOTIDE SEQUENCE</scope>
    <source>
        <strain evidence="15">Rmic-2018</strain>
    </source>
</reference>
<dbReference type="InterPro" id="IPR017972">
    <property type="entry name" value="Cyt_P450_CS"/>
</dbReference>
<keyword evidence="14" id="KW-1133">Transmembrane helix</keyword>
<keyword evidence="9 12" id="KW-0408">Iron</keyword>
<evidence type="ECO:0000256" key="1">
    <source>
        <dbReference type="ARBA" id="ARBA00001971"/>
    </source>
</evidence>
<evidence type="ECO:0000256" key="9">
    <source>
        <dbReference type="ARBA" id="ARBA00023004"/>
    </source>
</evidence>
<dbReference type="EMBL" id="JABSTU010000011">
    <property type="protein sequence ID" value="KAH8008953.1"/>
    <property type="molecule type" value="Genomic_DNA"/>
</dbReference>
<keyword evidence="14" id="KW-0472">Membrane</keyword>
<dbReference type="CDD" id="cd11055">
    <property type="entry name" value="CYP3A-like"/>
    <property type="match status" value="1"/>
</dbReference>
<keyword evidence="8 13" id="KW-0560">Oxidoreductase</keyword>
<evidence type="ECO:0008006" key="17">
    <source>
        <dbReference type="Google" id="ProtNLM"/>
    </source>
</evidence>
<evidence type="ECO:0000256" key="11">
    <source>
        <dbReference type="ARBA" id="ARBA00043906"/>
    </source>
</evidence>
<dbReference type="Proteomes" id="UP000821866">
    <property type="component" value="Chromosome 9"/>
</dbReference>
<evidence type="ECO:0000256" key="6">
    <source>
        <dbReference type="ARBA" id="ARBA00022723"/>
    </source>
</evidence>
<comment type="caution">
    <text evidence="15">The sequence shown here is derived from an EMBL/GenBank/DDBJ whole genome shotgun (WGS) entry which is preliminary data.</text>
</comment>
<dbReference type="Pfam" id="PF00067">
    <property type="entry name" value="p450"/>
    <property type="match status" value="1"/>
</dbReference>
<dbReference type="PRINTS" id="PR00385">
    <property type="entry name" value="P450"/>
</dbReference>
<reference evidence="15" key="2">
    <citation type="submission" date="2021-09" db="EMBL/GenBank/DDBJ databases">
        <authorList>
            <person name="Jia N."/>
            <person name="Wang J."/>
            <person name="Shi W."/>
            <person name="Du L."/>
            <person name="Sun Y."/>
            <person name="Zhan W."/>
            <person name="Jiang J."/>
            <person name="Wang Q."/>
            <person name="Zhang B."/>
            <person name="Ji P."/>
            <person name="Sakyi L.B."/>
            <person name="Cui X."/>
            <person name="Yuan T."/>
            <person name="Jiang B."/>
            <person name="Yang W."/>
            <person name="Lam T.T.-Y."/>
            <person name="Chang Q."/>
            <person name="Ding S."/>
            <person name="Wang X."/>
            <person name="Zhu J."/>
            <person name="Ruan X."/>
            <person name="Zhao L."/>
            <person name="Wei J."/>
            <person name="Que T."/>
            <person name="Du C."/>
            <person name="Cheng J."/>
            <person name="Dai P."/>
            <person name="Han X."/>
            <person name="Huang E."/>
            <person name="Gao Y."/>
            <person name="Liu J."/>
            <person name="Shao H."/>
            <person name="Ye R."/>
            <person name="Li L."/>
            <person name="Wei W."/>
            <person name="Wang X."/>
            <person name="Wang C."/>
            <person name="Huo Q."/>
            <person name="Li W."/>
            <person name="Guo W."/>
            <person name="Chen H."/>
            <person name="Chen S."/>
            <person name="Zhou L."/>
            <person name="Zhou L."/>
            <person name="Ni X."/>
            <person name="Tian J."/>
            <person name="Zhou Y."/>
            <person name="Sheng Y."/>
            <person name="Liu T."/>
            <person name="Pan Y."/>
            <person name="Xia L."/>
            <person name="Li J."/>
            <person name="Zhao F."/>
            <person name="Cao W."/>
        </authorList>
    </citation>
    <scope>NUCLEOTIDE SEQUENCE</scope>
    <source>
        <strain evidence="15">Rmic-2018</strain>
        <tissue evidence="15">Larvae</tissue>
    </source>
</reference>
<keyword evidence="7" id="KW-0492">Microsome</keyword>
<dbReference type="GO" id="GO:0005506">
    <property type="term" value="F:iron ion binding"/>
    <property type="evidence" value="ECO:0007669"/>
    <property type="project" value="InterPro"/>
</dbReference>
<keyword evidence="10 13" id="KW-0503">Monooxygenase</keyword>
<protein>
    <recommendedName>
        <fullName evidence="17">Cytochrome</fullName>
    </recommendedName>
</protein>
<comment type="cofactor">
    <cofactor evidence="1 12">
        <name>heme</name>
        <dbReference type="ChEBI" id="CHEBI:30413"/>
    </cofactor>
</comment>
<dbReference type="InterPro" id="IPR002401">
    <property type="entry name" value="Cyt_P450_E_grp-I"/>
</dbReference>
<gene>
    <name evidence="15" type="ORF">HPB51_008144</name>
</gene>
<evidence type="ECO:0000256" key="10">
    <source>
        <dbReference type="ARBA" id="ARBA00023033"/>
    </source>
</evidence>
<dbReference type="Gene3D" id="1.10.630.10">
    <property type="entry name" value="Cytochrome P450"/>
    <property type="match status" value="1"/>
</dbReference>
<dbReference type="PROSITE" id="PS00086">
    <property type="entry name" value="CYTOCHROME_P450"/>
    <property type="match status" value="1"/>
</dbReference>
<evidence type="ECO:0000256" key="4">
    <source>
        <dbReference type="ARBA" id="ARBA00010617"/>
    </source>
</evidence>
<proteinExistence type="inferred from homology"/>
<dbReference type="GO" id="GO:0020037">
    <property type="term" value="F:heme binding"/>
    <property type="evidence" value="ECO:0007669"/>
    <property type="project" value="InterPro"/>
</dbReference>
<name>A0A9J6D4G1_RHIMP</name>
<evidence type="ECO:0000256" key="3">
    <source>
        <dbReference type="ARBA" id="ARBA00004406"/>
    </source>
</evidence>
<keyword evidence="5 12" id="KW-0349">Heme</keyword>
<keyword evidence="6 12" id="KW-0479">Metal-binding</keyword>
<feature type="binding site" description="axial binding residue" evidence="12">
    <location>
        <position position="451"/>
    </location>
    <ligand>
        <name>heme</name>
        <dbReference type="ChEBI" id="CHEBI:30413"/>
    </ligand>
    <ligandPart>
        <name>Fe</name>
        <dbReference type="ChEBI" id="CHEBI:18248"/>
    </ligandPart>
</feature>
<evidence type="ECO:0000256" key="12">
    <source>
        <dbReference type="PIRSR" id="PIRSR602401-1"/>
    </source>
</evidence>
<comment type="subcellular location">
    <subcellularLocation>
        <location evidence="3">Endoplasmic reticulum membrane</location>
        <topology evidence="3">Peripheral membrane protein</topology>
    </subcellularLocation>
    <subcellularLocation>
        <location evidence="2">Microsome membrane</location>
        <topology evidence="2">Peripheral membrane protein</topology>
    </subcellularLocation>
</comment>
<dbReference type="AlphaFoldDB" id="A0A9J6D4G1"/>
<dbReference type="GO" id="GO:0005789">
    <property type="term" value="C:endoplasmic reticulum membrane"/>
    <property type="evidence" value="ECO:0007669"/>
    <property type="project" value="UniProtKB-SubCell"/>
</dbReference>
<feature type="transmembrane region" description="Helical" evidence="14">
    <location>
        <begin position="6"/>
        <end position="28"/>
    </location>
</feature>
<comment type="function">
    <text evidence="11">Cytochromes P450 are a group of heme-thiolate monooxygenases. They oxidize a variety of structurally unrelated compounds, including steroids, fatty acids, and xenobiotics.</text>
</comment>
<evidence type="ECO:0000256" key="7">
    <source>
        <dbReference type="ARBA" id="ARBA00022848"/>
    </source>
</evidence>
<evidence type="ECO:0000256" key="13">
    <source>
        <dbReference type="RuleBase" id="RU000461"/>
    </source>
</evidence>
<dbReference type="GO" id="GO:0008395">
    <property type="term" value="F:steroid hydroxylase activity"/>
    <property type="evidence" value="ECO:0007669"/>
    <property type="project" value="TreeGrafter"/>
</dbReference>
<evidence type="ECO:0000256" key="2">
    <source>
        <dbReference type="ARBA" id="ARBA00004174"/>
    </source>
</evidence>
<dbReference type="SUPFAM" id="SSF48264">
    <property type="entry name" value="Cytochrome P450"/>
    <property type="match status" value="1"/>
</dbReference>
<comment type="similarity">
    <text evidence="4 13">Belongs to the cytochrome P450 family.</text>
</comment>
<evidence type="ECO:0000256" key="5">
    <source>
        <dbReference type="ARBA" id="ARBA00022617"/>
    </source>
</evidence>
<dbReference type="GO" id="GO:0016705">
    <property type="term" value="F:oxidoreductase activity, acting on paired donors, with incorporation or reduction of molecular oxygen"/>
    <property type="evidence" value="ECO:0007669"/>
    <property type="project" value="InterPro"/>
</dbReference>
<dbReference type="PRINTS" id="PR00463">
    <property type="entry name" value="EP450I"/>
</dbReference>
<keyword evidence="14" id="KW-0812">Transmembrane</keyword>
<evidence type="ECO:0000256" key="8">
    <source>
        <dbReference type="ARBA" id="ARBA00023002"/>
    </source>
</evidence>
<dbReference type="FunFam" id="1.10.630.10:FF:000182">
    <property type="entry name" value="Cytochrome P450 3A4"/>
    <property type="match status" value="1"/>
</dbReference>
<sequence length="515" mass="59046">MSTVGLWELICTALLTLLVTVTTTWVIWRRRQHSLFVQLGYAGPKPDLVWGSWKQLQKDRIPVMGEWIRKYGKIFGFFLAEKPYMVVTDVDVIKEIFIKDSRIFQDRPLYALDVEPMTSSVFFVKGAEWRKVRSIMNQGFTAAKVKLYSRIVNQCANVFVDILGEFCSKSRVSEMYRLTQSLALDIITKAALAWEIDCQRNSGDSFLTWMRKVFEHADKTALESSFTFPALRPLLLLFYPLSSFARCMKKMMDDVDKVTEQRRSGESPRREDMIQMILDAQENAKNHSQATGQKVKTLEDRHVSSNAVVLLIAGFDTTASALAFLLHLVAKHPEEQTKILKELEDRFPCVHELSFEQLHELERLDMVVKEALRLYPPVPLMVARCCIKNTTVLGHFIPAGVNIIAPAWYVHRDPDLWEEPEKFMPDRFSEEKSKRRHSAAYFPFGLGQRTCLGKRVGLLTMKTALIKTLRDYKLELCEKSQDPLLMTVPSLVGNPKGGVYLKLTARHSRTVVDEA</sequence>
<dbReference type="PANTHER" id="PTHR24302">
    <property type="entry name" value="CYTOCHROME P450 FAMILY 3"/>
    <property type="match status" value="1"/>
</dbReference>
<evidence type="ECO:0000313" key="15">
    <source>
        <dbReference type="EMBL" id="KAH8008953.1"/>
    </source>
</evidence>
<dbReference type="InterPro" id="IPR050705">
    <property type="entry name" value="Cytochrome_P450_3A"/>
</dbReference>
<keyword evidence="16" id="KW-1185">Reference proteome</keyword>
<evidence type="ECO:0000256" key="14">
    <source>
        <dbReference type="SAM" id="Phobius"/>
    </source>
</evidence>